<organism evidence="2 3">
    <name type="scientific">Pseudidiomarina aquimaris</name>
    <dbReference type="NCBI Taxonomy" id="641841"/>
    <lineage>
        <taxon>Bacteria</taxon>
        <taxon>Pseudomonadati</taxon>
        <taxon>Pseudomonadota</taxon>
        <taxon>Gammaproteobacteria</taxon>
        <taxon>Alteromonadales</taxon>
        <taxon>Idiomarinaceae</taxon>
        <taxon>Pseudidiomarina</taxon>
    </lineage>
</organism>
<dbReference type="InterPro" id="IPR001206">
    <property type="entry name" value="Diacylglycerol_kinase_cat_dom"/>
</dbReference>
<dbReference type="AlphaFoldDB" id="A0A432XPX5"/>
<accession>A0A432XPX5</accession>
<dbReference type="Gene3D" id="2.60.200.40">
    <property type="match status" value="1"/>
</dbReference>
<dbReference type="EMBL" id="PIPT01000001">
    <property type="protein sequence ID" value="RUO50713.1"/>
    <property type="molecule type" value="Genomic_DNA"/>
</dbReference>
<evidence type="ECO:0000313" key="2">
    <source>
        <dbReference type="EMBL" id="RUO50713.1"/>
    </source>
</evidence>
<dbReference type="Pfam" id="PF00781">
    <property type="entry name" value="DAGK_cat"/>
    <property type="match status" value="1"/>
</dbReference>
<gene>
    <name evidence="2" type="ORF">CWE21_01000</name>
</gene>
<dbReference type="GO" id="GO:0016301">
    <property type="term" value="F:kinase activity"/>
    <property type="evidence" value="ECO:0007669"/>
    <property type="project" value="InterPro"/>
</dbReference>
<comment type="caution">
    <text evidence="2">The sequence shown here is derived from an EMBL/GenBank/DDBJ whole genome shotgun (WGS) entry which is preliminary data.</text>
</comment>
<dbReference type="Gene3D" id="3.40.50.10330">
    <property type="entry name" value="Probable inorganic polyphosphate/atp-NAD kinase, domain 1"/>
    <property type="match status" value="1"/>
</dbReference>
<name>A0A432XPX5_9GAMM</name>
<evidence type="ECO:0000259" key="1">
    <source>
        <dbReference type="PROSITE" id="PS50146"/>
    </source>
</evidence>
<reference evidence="3" key="1">
    <citation type="journal article" date="2018" name="Front. Microbiol.">
        <title>Genome-Based Analysis Reveals the Taxonomy and Diversity of the Family Idiomarinaceae.</title>
        <authorList>
            <person name="Liu Y."/>
            <person name="Lai Q."/>
            <person name="Shao Z."/>
        </authorList>
    </citation>
    <scope>NUCLEOTIDE SEQUENCE [LARGE SCALE GENOMIC DNA]</scope>
    <source>
        <strain evidence="3">SW15</strain>
    </source>
</reference>
<evidence type="ECO:0000313" key="3">
    <source>
        <dbReference type="Proteomes" id="UP000286678"/>
    </source>
</evidence>
<dbReference type="OrthoDB" id="142078at2"/>
<keyword evidence="3" id="KW-1185">Reference proteome</keyword>
<dbReference type="InterPro" id="IPR017438">
    <property type="entry name" value="ATP-NAD_kinase_N"/>
</dbReference>
<dbReference type="RefSeq" id="WP_126832305.1">
    <property type="nucleotide sequence ID" value="NZ_PIPT01000001.1"/>
</dbReference>
<dbReference type="SUPFAM" id="SSF111331">
    <property type="entry name" value="NAD kinase/diacylglycerol kinase-like"/>
    <property type="match status" value="1"/>
</dbReference>
<sequence>MQTTNVLIYVKSSSAANFNKAAAYQEFFQSHQGATEVTILPSSADRSNDIRQLKQWVGQLDADTTAELLVVGGDGSVNIAAQACVSSTVRLTVIPAGTGNDFATALGIEDWRWRMTGTPRLRQRSVGCIGEHIFINHAGAGISVALRDLQGAWSKRWLKRYSYLWALVRYLFVPPRRRCMITDSNGNDWEFQVAAVNRAIGGGIIVYPSAQLTTEVLGILQVPRLSRWRQLSALYWILRKQPEKSQLLDCHEAATFTIADANNIIELDGDAIELQGPATASVRVNALNVYTQGNEQ</sequence>
<protein>
    <recommendedName>
        <fullName evidence="1">DAGKc domain-containing protein</fullName>
    </recommendedName>
</protein>
<dbReference type="PROSITE" id="PS50146">
    <property type="entry name" value="DAGK"/>
    <property type="match status" value="1"/>
</dbReference>
<feature type="domain" description="DAGKc" evidence="1">
    <location>
        <begin position="18"/>
        <end position="110"/>
    </location>
</feature>
<dbReference type="InterPro" id="IPR016064">
    <property type="entry name" value="NAD/diacylglycerol_kinase_sf"/>
</dbReference>
<proteinExistence type="predicted"/>
<dbReference type="Proteomes" id="UP000286678">
    <property type="component" value="Unassembled WGS sequence"/>
</dbReference>